<feature type="chain" id="PRO_5036922143" evidence="1">
    <location>
        <begin position="26"/>
        <end position="100"/>
    </location>
</feature>
<dbReference type="EMBL" id="JAEPWM010000001">
    <property type="protein sequence ID" value="MBK6005273.1"/>
    <property type="molecule type" value="Genomic_DNA"/>
</dbReference>
<evidence type="ECO:0000256" key="1">
    <source>
        <dbReference type="SAM" id="SignalP"/>
    </source>
</evidence>
<proteinExistence type="predicted"/>
<sequence>MNAKFLFAATTLAALASAFSSIARADDAPLSSQFAIQAAGSRTRAEVMAEAATVPTTRSQEPNGSRVIAAPKSSVTVQAVRAEAVQALRLGKIPSGEMSF</sequence>
<name>A0A934TPU6_9BURK</name>
<dbReference type="RefSeq" id="WP_201166620.1">
    <property type="nucleotide sequence ID" value="NZ_JAEPWM010000001.1"/>
</dbReference>
<keyword evidence="1" id="KW-0732">Signal</keyword>
<comment type="caution">
    <text evidence="2">The sequence shown here is derived from an EMBL/GenBank/DDBJ whole genome shotgun (WGS) entry which is preliminary data.</text>
</comment>
<accession>A0A934TPU6</accession>
<reference evidence="2" key="2">
    <citation type="submission" date="2021-01" db="EMBL/GenBank/DDBJ databases">
        <authorList>
            <person name="Kang M."/>
        </authorList>
    </citation>
    <scope>NUCLEOTIDE SEQUENCE</scope>
    <source>
        <strain evidence="2">KACC 17527</strain>
    </source>
</reference>
<gene>
    <name evidence="2" type="ORF">JJB11_04140</name>
</gene>
<reference evidence="2" key="1">
    <citation type="journal article" date="2012" name="J. Microbiol. Biotechnol.">
        <title>Ramlibacter ginsenosidimutans sp. nov., with ginsenoside-converting activity.</title>
        <authorList>
            <person name="Wang L."/>
            <person name="An D.S."/>
            <person name="Kim S.G."/>
            <person name="Jin F.X."/>
            <person name="Kim S.C."/>
            <person name="Lee S.T."/>
            <person name="Im W.T."/>
        </authorList>
    </citation>
    <scope>NUCLEOTIDE SEQUENCE</scope>
    <source>
        <strain evidence="2">KACC 17527</strain>
    </source>
</reference>
<organism evidence="2 3">
    <name type="scientific">Ramlibacter ginsenosidimutans</name>
    <dbReference type="NCBI Taxonomy" id="502333"/>
    <lineage>
        <taxon>Bacteria</taxon>
        <taxon>Pseudomonadati</taxon>
        <taxon>Pseudomonadota</taxon>
        <taxon>Betaproteobacteria</taxon>
        <taxon>Burkholderiales</taxon>
        <taxon>Comamonadaceae</taxon>
        <taxon>Ramlibacter</taxon>
    </lineage>
</organism>
<feature type="signal peptide" evidence="1">
    <location>
        <begin position="1"/>
        <end position="25"/>
    </location>
</feature>
<keyword evidence="3" id="KW-1185">Reference proteome</keyword>
<dbReference type="Proteomes" id="UP000630528">
    <property type="component" value="Unassembled WGS sequence"/>
</dbReference>
<protein>
    <submittedName>
        <fullName evidence="2">DUF4148 domain-containing protein</fullName>
    </submittedName>
</protein>
<evidence type="ECO:0000313" key="2">
    <source>
        <dbReference type="EMBL" id="MBK6005273.1"/>
    </source>
</evidence>
<dbReference type="AlphaFoldDB" id="A0A934TPU6"/>
<evidence type="ECO:0000313" key="3">
    <source>
        <dbReference type="Proteomes" id="UP000630528"/>
    </source>
</evidence>